<dbReference type="InterPro" id="IPR013324">
    <property type="entry name" value="RNA_pol_sigma_r3/r4-like"/>
</dbReference>
<dbReference type="Gene3D" id="1.10.1740.10">
    <property type="match status" value="1"/>
</dbReference>
<accession>A0A2K3UZG5</accession>
<dbReference type="InterPro" id="IPR013249">
    <property type="entry name" value="RNA_pol_sigma70_r4_t2"/>
</dbReference>
<dbReference type="GO" id="GO:0006352">
    <property type="term" value="P:DNA-templated transcription initiation"/>
    <property type="evidence" value="ECO:0007669"/>
    <property type="project" value="InterPro"/>
</dbReference>
<reference evidence="9 10" key="1">
    <citation type="submission" date="2018-01" db="EMBL/GenBank/DDBJ databases">
        <title>Deinococcus koreensis sp. nov., a radiation-resistant bacterium isolated from river water.</title>
        <authorList>
            <person name="Choi A."/>
        </authorList>
    </citation>
    <scope>NUCLEOTIDE SEQUENCE [LARGE SCALE GENOMIC DNA]</scope>
    <source>
        <strain evidence="9 10">SJW1-2</strain>
    </source>
</reference>
<dbReference type="InterPro" id="IPR000838">
    <property type="entry name" value="RNA_pol_sigma70_ECF_CS"/>
</dbReference>
<keyword evidence="3 6" id="KW-0731">Sigma factor</keyword>
<dbReference type="OrthoDB" id="9785675at2"/>
<comment type="similarity">
    <text evidence="1 6">Belongs to the sigma-70 factor family. ECF subfamily.</text>
</comment>
<dbReference type="Proteomes" id="UP000236379">
    <property type="component" value="Unassembled WGS sequence"/>
</dbReference>
<dbReference type="CDD" id="cd06171">
    <property type="entry name" value="Sigma70_r4"/>
    <property type="match status" value="1"/>
</dbReference>
<name>A0A2K3UZG5_9DEIO</name>
<proteinExistence type="inferred from homology"/>
<dbReference type="AlphaFoldDB" id="A0A2K3UZG5"/>
<dbReference type="SUPFAM" id="SSF88659">
    <property type="entry name" value="Sigma3 and sigma4 domains of RNA polymerase sigma factors"/>
    <property type="match status" value="1"/>
</dbReference>
<feature type="domain" description="RNA polymerase sigma factor 70 region 4 type 2" evidence="8">
    <location>
        <begin position="129"/>
        <end position="180"/>
    </location>
</feature>
<dbReference type="RefSeq" id="WP_103312368.1">
    <property type="nucleotide sequence ID" value="NZ_PPPD01000001.1"/>
</dbReference>
<dbReference type="PANTHER" id="PTHR43133:SF32">
    <property type="entry name" value="BLR3042 PROTEIN"/>
    <property type="match status" value="1"/>
</dbReference>
<dbReference type="InterPro" id="IPR007627">
    <property type="entry name" value="RNA_pol_sigma70_r2"/>
</dbReference>
<dbReference type="InterPro" id="IPR036388">
    <property type="entry name" value="WH-like_DNA-bd_sf"/>
</dbReference>
<evidence type="ECO:0000259" key="7">
    <source>
        <dbReference type="Pfam" id="PF04542"/>
    </source>
</evidence>
<dbReference type="NCBIfam" id="TIGR02937">
    <property type="entry name" value="sigma70-ECF"/>
    <property type="match status" value="1"/>
</dbReference>
<evidence type="ECO:0000256" key="1">
    <source>
        <dbReference type="ARBA" id="ARBA00010641"/>
    </source>
</evidence>
<dbReference type="PROSITE" id="PS01063">
    <property type="entry name" value="SIGMA70_ECF"/>
    <property type="match status" value="1"/>
</dbReference>
<sequence length="188" mass="20654">MTIFIGMDAPPGSLTLRDTAPPGDDLAHLRRVQAGDQGALRALYDAHHAGLYRFLRASLGREDAEEVLQDVFVTAWQRAGTFRGASTVSTWLYGIARNHARNRSRQVKVTWELQESDALHSPEQLDFLAALQAVRRLPTKEREVVELVSLGELSLQEAAQVLGVPLGTVKSRQHAARAKLRAELGGTP</sequence>
<protein>
    <recommendedName>
        <fullName evidence="6">RNA polymerase sigma factor</fullName>
    </recommendedName>
</protein>
<dbReference type="InterPro" id="IPR039425">
    <property type="entry name" value="RNA_pol_sigma-70-like"/>
</dbReference>
<keyword evidence="10" id="KW-1185">Reference proteome</keyword>
<dbReference type="Gene3D" id="1.10.10.10">
    <property type="entry name" value="Winged helix-like DNA-binding domain superfamily/Winged helix DNA-binding domain"/>
    <property type="match status" value="1"/>
</dbReference>
<dbReference type="GO" id="GO:0003677">
    <property type="term" value="F:DNA binding"/>
    <property type="evidence" value="ECO:0007669"/>
    <property type="project" value="UniProtKB-KW"/>
</dbReference>
<dbReference type="GO" id="GO:0016987">
    <property type="term" value="F:sigma factor activity"/>
    <property type="evidence" value="ECO:0007669"/>
    <property type="project" value="UniProtKB-KW"/>
</dbReference>
<evidence type="ECO:0000256" key="2">
    <source>
        <dbReference type="ARBA" id="ARBA00023015"/>
    </source>
</evidence>
<evidence type="ECO:0000256" key="6">
    <source>
        <dbReference type="RuleBase" id="RU000716"/>
    </source>
</evidence>
<keyword evidence="4 6" id="KW-0238">DNA-binding</keyword>
<keyword evidence="2 6" id="KW-0805">Transcription regulation</keyword>
<dbReference type="InterPro" id="IPR014284">
    <property type="entry name" value="RNA_pol_sigma-70_dom"/>
</dbReference>
<gene>
    <name evidence="9" type="ORF">CVO96_11620</name>
</gene>
<feature type="domain" description="RNA polymerase sigma-70 region 2" evidence="7">
    <location>
        <begin position="43"/>
        <end position="106"/>
    </location>
</feature>
<evidence type="ECO:0000313" key="10">
    <source>
        <dbReference type="Proteomes" id="UP000236379"/>
    </source>
</evidence>
<evidence type="ECO:0000313" key="9">
    <source>
        <dbReference type="EMBL" id="PNY81929.1"/>
    </source>
</evidence>
<dbReference type="Pfam" id="PF08281">
    <property type="entry name" value="Sigma70_r4_2"/>
    <property type="match status" value="1"/>
</dbReference>
<dbReference type="EMBL" id="PPPD01000001">
    <property type="protein sequence ID" value="PNY81929.1"/>
    <property type="molecule type" value="Genomic_DNA"/>
</dbReference>
<dbReference type="SUPFAM" id="SSF88946">
    <property type="entry name" value="Sigma2 domain of RNA polymerase sigma factors"/>
    <property type="match status" value="1"/>
</dbReference>
<evidence type="ECO:0000256" key="5">
    <source>
        <dbReference type="ARBA" id="ARBA00023163"/>
    </source>
</evidence>
<organism evidence="9 10">
    <name type="scientific">Deinococcus koreensis</name>
    <dbReference type="NCBI Taxonomy" id="2054903"/>
    <lineage>
        <taxon>Bacteria</taxon>
        <taxon>Thermotogati</taxon>
        <taxon>Deinococcota</taxon>
        <taxon>Deinococci</taxon>
        <taxon>Deinococcales</taxon>
        <taxon>Deinococcaceae</taxon>
        <taxon>Deinococcus</taxon>
    </lineage>
</organism>
<dbReference type="Pfam" id="PF04542">
    <property type="entry name" value="Sigma70_r2"/>
    <property type="match status" value="1"/>
</dbReference>
<comment type="caution">
    <text evidence="9">The sequence shown here is derived from an EMBL/GenBank/DDBJ whole genome shotgun (WGS) entry which is preliminary data.</text>
</comment>
<keyword evidence="5 6" id="KW-0804">Transcription</keyword>
<dbReference type="PANTHER" id="PTHR43133">
    <property type="entry name" value="RNA POLYMERASE ECF-TYPE SIGMA FACTO"/>
    <property type="match status" value="1"/>
</dbReference>
<dbReference type="InterPro" id="IPR013325">
    <property type="entry name" value="RNA_pol_sigma_r2"/>
</dbReference>
<evidence type="ECO:0000259" key="8">
    <source>
        <dbReference type="Pfam" id="PF08281"/>
    </source>
</evidence>
<evidence type="ECO:0000256" key="4">
    <source>
        <dbReference type="ARBA" id="ARBA00023125"/>
    </source>
</evidence>
<evidence type="ECO:0000256" key="3">
    <source>
        <dbReference type="ARBA" id="ARBA00023082"/>
    </source>
</evidence>